<dbReference type="EMBL" id="JAFNEN010000038">
    <property type="protein sequence ID" value="KAG8198638.1"/>
    <property type="molecule type" value="Genomic_DNA"/>
</dbReference>
<dbReference type="PANTHER" id="PTHR36902">
    <property type="entry name" value="ENRICHED IN SURFACE-LABELED PROTEOME PROTEIN 9"/>
    <property type="match status" value="1"/>
</dbReference>
<comment type="caution">
    <text evidence="3">The sequence shown here is derived from an EMBL/GenBank/DDBJ whole genome shotgun (WGS) entry which is preliminary data.</text>
</comment>
<name>A0AAV6VRF4_9ARAC</name>
<protein>
    <recommendedName>
        <fullName evidence="2">LolA-like domain-containing protein</fullName>
    </recommendedName>
</protein>
<dbReference type="InterPro" id="IPR058831">
    <property type="entry name" value="LolA-like_dom_2nd"/>
</dbReference>
<keyword evidence="4" id="KW-1185">Reference proteome</keyword>
<dbReference type="PANTHER" id="PTHR36902:SF1">
    <property type="entry name" value="ENRICHED IN SURFACE-LABELED PROTEOME PROTEIN 9"/>
    <property type="match status" value="1"/>
</dbReference>
<sequence length="462" mass="52623">MRKYISFPGTLWLLLTAFAIEQCLSFTEFKCPNKTRDDMIALPKFPDAFSTNIRINFNKQQRSIELRAVTNLKENKTALEFWANKRHVKYIQINNTQALIKYDDDSSPTCSIKTVPTVIELEKEDAGPNSILTKIATVIHEENKDQSVFVISDLLVDIFGASVQKWEGCFKYPNIKIALSFTDVKWEQAHTSALHTGFRYVSTMDALSDDNYDTYITALFSHFNPVMPDESEFQPPENVYCKGFSTKKAIPEMIDYFSYDSEIIVYESSMGIAPISSHRRVYYDFPGRISRIDFNDPLAEDPDLFAKVTAQGVSIIHDYNSGVQYNIDPITGKCHVDSFQIKVGPVNVKPSTDNKMQNGMEFFSFNADKIAYNGQFPTRGYTADVFTAPVKSSNGKESFLYTWYFSSDRTQVVENDNVEKDVLLRMVIRPEAVSKSTVFDLSSFQVNTVSQGEMTYEVIMEI</sequence>
<evidence type="ECO:0000259" key="2">
    <source>
        <dbReference type="Pfam" id="PF25898"/>
    </source>
</evidence>
<dbReference type="AlphaFoldDB" id="A0AAV6VRF4"/>
<proteinExistence type="predicted"/>
<dbReference type="Proteomes" id="UP000827092">
    <property type="component" value="Unassembled WGS sequence"/>
</dbReference>
<feature type="domain" description="LolA-like" evidence="2">
    <location>
        <begin position="236"/>
        <end position="444"/>
    </location>
</feature>
<organism evidence="3 4">
    <name type="scientific">Oedothorax gibbosus</name>
    <dbReference type="NCBI Taxonomy" id="931172"/>
    <lineage>
        <taxon>Eukaryota</taxon>
        <taxon>Metazoa</taxon>
        <taxon>Ecdysozoa</taxon>
        <taxon>Arthropoda</taxon>
        <taxon>Chelicerata</taxon>
        <taxon>Arachnida</taxon>
        <taxon>Araneae</taxon>
        <taxon>Araneomorphae</taxon>
        <taxon>Entelegynae</taxon>
        <taxon>Araneoidea</taxon>
        <taxon>Linyphiidae</taxon>
        <taxon>Erigoninae</taxon>
        <taxon>Oedothorax</taxon>
    </lineage>
</organism>
<evidence type="ECO:0000256" key="1">
    <source>
        <dbReference type="SAM" id="SignalP"/>
    </source>
</evidence>
<evidence type="ECO:0000313" key="4">
    <source>
        <dbReference type="Proteomes" id="UP000827092"/>
    </source>
</evidence>
<dbReference type="Pfam" id="PF25898">
    <property type="entry name" value="LolA_2nd_metazoa"/>
    <property type="match status" value="1"/>
</dbReference>
<feature type="signal peptide" evidence="1">
    <location>
        <begin position="1"/>
        <end position="25"/>
    </location>
</feature>
<accession>A0AAV6VRF4</accession>
<gene>
    <name evidence="3" type="ORF">JTE90_026534</name>
</gene>
<keyword evidence="1" id="KW-0732">Signal</keyword>
<reference evidence="3 4" key="1">
    <citation type="journal article" date="2022" name="Nat. Ecol. Evol.">
        <title>A masculinizing supergene underlies an exaggerated male reproductive morph in a spider.</title>
        <authorList>
            <person name="Hendrickx F."/>
            <person name="De Corte Z."/>
            <person name="Sonet G."/>
            <person name="Van Belleghem S.M."/>
            <person name="Kostlbacher S."/>
            <person name="Vangestel C."/>
        </authorList>
    </citation>
    <scope>NUCLEOTIDE SEQUENCE [LARGE SCALE GENOMIC DNA]</scope>
    <source>
        <strain evidence="3">W744_W776</strain>
    </source>
</reference>
<evidence type="ECO:0000313" key="3">
    <source>
        <dbReference type="EMBL" id="KAG8198638.1"/>
    </source>
</evidence>
<feature type="chain" id="PRO_5044000668" description="LolA-like domain-containing protein" evidence="1">
    <location>
        <begin position="26"/>
        <end position="462"/>
    </location>
</feature>